<dbReference type="SUPFAM" id="SSF51905">
    <property type="entry name" value="FAD/NAD(P)-binding domain"/>
    <property type="match status" value="1"/>
</dbReference>
<keyword evidence="1" id="KW-0963">Cytoplasm</keyword>
<keyword evidence="3" id="KW-0285">Flavoprotein</keyword>
<evidence type="ECO:0000256" key="8">
    <source>
        <dbReference type="ARBA" id="ARBA00023002"/>
    </source>
</evidence>
<evidence type="ECO:0000256" key="7">
    <source>
        <dbReference type="ARBA" id="ARBA00022827"/>
    </source>
</evidence>
<comment type="caution">
    <text evidence="11">The sequence shown here is derived from an EMBL/GenBank/DDBJ whole genome shotgun (WGS) entry which is preliminary data.</text>
</comment>
<dbReference type="InterPro" id="IPR036188">
    <property type="entry name" value="FAD/NAD-bd_sf"/>
</dbReference>
<dbReference type="Gene3D" id="3.50.50.60">
    <property type="entry name" value="FAD/NAD(P)-binding domain"/>
    <property type="match status" value="1"/>
</dbReference>
<evidence type="ECO:0000313" key="11">
    <source>
        <dbReference type="EMBL" id="KUF38770.1"/>
    </source>
</evidence>
<reference evidence="11 12" key="1">
    <citation type="submission" date="2015-12" db="EMBL/GenBank/DDBJ databases">
        <title>Complete genome sequence of a multi-drug resistant strain Acidovorax sp. 12322-1.</title>
        <authorList>
            <person name="Ming D."/>
            <person name="Wang M."/>
            <person name="Hu S."/>
            <person name="Zhou Y."/>
            <person name="Jiang T."/>
        </authorList>
    </citation>
    <scope>NUCLEOTIDE SEQUENCE [LARGE SCALE GENOMIC DNA]</scope>
    <source>
        <strain evidence="11 12">12322-1</strain>
    </source>
</reference>
<dbReference type="STRING" id="225992.B5M06_14195"/>
<keyword evidence="8" id="KW-0560">Oxidoreductase</keyword>
<evidence type="ECO:0000256" key="6">
    <source>
        <dbReference type="ARBA" id="ARBA00022694"/>
    </source>
</evidence>
<evidence type="ECO:0000256" key="1">
    <source>
        <dbReference type="ARBA" id="ARBA00022490"/>
    </source>
</evidence>
<dbReference type="GO" id="GO:0005737">
    <property type="term" value="C:cytoplasm"/>
    <property type="evidence" value="ECO:0007669"/>
    <property type="project" value="TreeGrafter"/>
</dbReference>
<keyword evidence="4" id="KW-0808">Transferase</keyword>
<dbReference type="PANTHER" id="PTHR13847">
    <property type="entry name" value="SARCOSINE DEHYDROGENASE-RELATED"/>
    <property type="match status" value="1"/>
</dbReference>
<dbReference type="PANTHER" id="PTHR13847:SF283">
    <property type="entry name" value="TRNA 5-METHYLAMINOMETHYL-2-THIOURIDINE BIOSYNTHESIS BIFUNCTIONAL PROTEIN MNMC"/>
    <property type="match status" value="1"/>
</dbReference>
<dbReference type="Proteomes" id="UP000053300">
    <property type="component" value="Unassembled WGS sequence"/>
</dbReference>
<feature type="domain" description="FAD dependent oxidoreductase" evidence="10">
    <location>
        <begin position="208"/>
        <end position="561"/>
    </location>
</feature>
<dbReference type="Gene3D" id="3.30.9.10">
    <property type="entry name" value="D-Amino Acid Oxidase, subunit A, domain 2"/>
    <property type="match status" value="1"/>
</dbReference>
<evidence type="ECO:0000256" key="9">
    <source>
        <dbReference type="ARBA" id="ARBA00023268"/>
    </source>
</evidence>
<dbReference type="GO" id="GO:0032259">
    <property type="term" value="P:methylation"/>
    <property type="evidence" value="ECO:0007669"/>
    <property type="project" value="UniProtKB-KW"/>
</dbReference>
<dbReference type="GO" id="GO:0016645">
    <property type="term" value="F:oxidoreductase activity, acting on the CH-NH group of donors"/>
    <property type="evidence" value="ECO:0007669"/>
    <property type="project" value="InterPro"/>
</dbReference>
<dbReference type="EMBL" id="LPXH01000038">
    <property type="protein sequence ID" value="KUF38770.1"/>
    <property type="molecule type" value="Genomic_DNA"/>
</dbReference>
<keyword evidence="5" id="KW-0949">S-adenosyl-L-methionine</keyword>
<dbReference type="RefSeq" id="WP_058880405.1">
    <property type="nucleotide sequence ID" value="NZ_JBEBZE010000002.1"/>
</dbReference>
<dbReference type="Pfam" id="PF01266">
    <property type="entry name" value="DAO"/>
    <property type="match status" value="1"/>
</dbReference>
<accession>A0A0W7YUM7</accession>
<evidence type="ECO:0000256" key="2">
    <source>
        <dbReference type="ARBA" id="ARBA00022603"/>
    </source>
</evidence>
<protein>
    <recommendedName>
        <fullName evidence="10">FAD dependent oxidoreductase domain-containing protein</fullName>
    </recommendedName>
</protein>
<proteinExistence type="predicted"/>
<dbReference type="InterPro" id="IPR006076">
    <property type="entry name" value="FAD-dep_OxRdtase"/>
</dbReference>
<keyword evidence="6" id="KW-0819">tRNA processing</keyword>
<keyword evidence="2" id="KW-0489">Methyltransferase</keyword>
<gene>
    <name evidence="11" type="ORF">AS359_07715</name>
</gene>
<dbReference type="InterPro" id="IPR017610">
    <property type="entry name" value="tRNA_S-uridine_synth_MnmC_C"/>
</dbReference>
<dbReference type="NCBIfam" id="TIGR03197">
    <property type="entry name" value="MnmC_Cterm"/>
    <property type="match status" value="1"/>
</dbReference>
<evidence type="ECO:0000313" key="12">
    <source>
        <dbReference type="Proteomes" id="UP000053300"/>
    </source>
</evidence>
<evidence type="ECO:0000256" key="5">
    <source>
        <dbReference type="ARBA" id="ARBA00022691"/>
    </source>
</evidence>
<name>A0A0W7YUM7_9BURK</name>
<evidence type="ECO:0000259" key="10">
    <source>
        <dbReference type="Pfam" id="PF01266"/>
    </source>
</evidence>
<sequence length="592" mass="63221">MPASFASCPLHPDLLAWQGRTCWRMLSTDFAQGQHFLQAWAAWQADAQRSQLLHFTGILAQPLAADAVLAQAPAACTAQARELAQQLYGLLPGVHRLSFAQGRVLLTLWVGDAQTMLRQQTSTADALLLHPEFLTDAYSVKALARHCQRGSVLQLSQPSAPLQQALQAAGFAFADGHEPPLAHYAPRWEPRKRSAGEHEAVTQPGTALVIGAGLAGSAVARSLAVRGWQVTVLGAGDEPADGASGLPAGLFCPHVSPDDSVLSRLSRNGVRLTLQRLRDLCEKDQDWGLSGVLEHCTDGGTGLPASWANGPGAQWSHATTAAQLQTAGLDADTIACWHAQAGWVRPAQLVKAQLAHPQIRFRGDTQVKRLARSEGGQWQALDNAAQVIAQADLLILACGPATPALLPDGMQWELQSLRGQISWGWHTAANATALPPFPVNGNGNLVTHVPMQGGHAWVMGSTFERDVDTMPISQADQDAAHAVNYDKLSTLLPRSAPVLQPWFTPGDEHCQPTWGRVRCASHDRLPIAGPVSQAAPGLWASTAMGARGLTLSVLCGELIAAQLHGEPLPLDHKLAQHLGTERLARSIKKESC</sequence>
<organism evidence="11 12">
    <name type="scientific">Comamonas kerstersii</name>
    <dbReference type="NCBI Taxonomy" id="225992"/>
    <lineage>
        <taxon>Bacteria</taxon>
        <taxon>Pseudomonadati</taxon>
        <taxon>Pseudomonadota</taxon>
        <taxon>Betaproteobacteria</taxon>
        <taxon>Burkholderiales</taxon>
        <taxon>Comamonadaceae</taxon>
        <taxon>Comamonas</taxon>
    </lineage>
</organism>
<dbReference type="GO" id="GO:0008033">
    <property type="term" value="P:tRNA processing"/>
    <property type="evidence" value="ECO:0007669"/>
    <property type="project" value="UniProtKB-KW"/>
</dbReference>
<dbReference type="AlphaFoldDB" id="A0A0W7YUM7"/>
<keyword evidence="7" id="KW-0274">FAD</keyword>
<keyword evidence="12" id="KW-1185">Reference proteome</keyword>
<keyword evidence="9" id="KW-0511">Multifunctional enzyme</keyword>
<evidence type="ECO:0000256" key="4">
    <source>
        <dbReference type="ARBA" id="ARBA00022679"/>
    </source>
</evidence>
<dbReference type="InterPro" id="IPR029063">
    <property type="entry name" value="SAM-dependent_MTases_sf"/>
</dbReference>
<dbReference type="Gene3D" id="3.40.50.150">
    <property type="entry name" value="Vaccinia Virus protein VP39"/>
    <property type="match status" value="1"/>
</dbReference>
<dbReference type="GO" id="GO:0008168">
    <property type="term" value="F:methyltransferase activity"/>
    <property type="evidence" value="ECO:0007669"/>
    <property type="project" value="UniProtKB-KW"/>
</dbReference>
<evidence type="ECO:0000256" key="3">
    <source>
        <dbReference type="ARBA" id="ARBA00022630"/>
    </source>
</evidence>